<evidence type="ECO:0000313" key="5">
    <source>
        <dbReference type="Proteomes" id="UP000465622"/>
    </source>
</evidence>
<evidence type="ECO:0000313" key="4">
    <source>
        <dbReference type="EMBL" id="BDY29414.1"/>
    </source>
</evidence>
<dbReference type="InterPro" id="IPR041313">
    <property type="entry name" value="DUF5642"/>
</dbReference>
<reference evidence="4" key="3">
    <citation type="submission" date="2023-03" db="EMBL/GenBank/DDBJ databases">
        <title>Draft genome sequence of a Mycolicibacterium mageritense strain H4_3_1 isolated from a hybrid biological-inorganic system reactor.</title>
        <authorList>
            <person name="Feng X."/>
            <person name="Kazama D."/>
            <person name="Sato K."/>
            <person name="Kobayashi H."/>
        </authorList>
    </citation>
    <scope>NUCLEOTIDE SEQUENCE</scope>
    <source>
        <strain evidence="4">H4_3_1</strain>
    </source>
</reference>
<evidence type="ECO:0000313" key="6">
    <source>
        <dbReference type="Proteomes" id="UP001241092"/>
    </source>
</evidence>
<organism evidence="4 6">
    <name type="scientific">Mycolicibacterium mageritense</name>
    <name type="common">Mycobacterium mageritense</name>
    <dbReference type="NCBI Taxonomy" id="53462"/>
    <lineage>
        <taxon>Bacteria</taxon>
        <taxon>Bacillati</taxon>
        <taxon>Actinomycetota</taxon>
        <taxon>Actinomycetes</taxon>
        <taxon>Mycobacteriales</taxon>
        <taxon>Mycobacteriaceae</taxon>
        <taxon>Mycolicibacterium</taxon>
    </lineage>
</organism>
<protein>
    <recommendedName>
        <fullName evidence="2">DUF5642 domain-containing protein</fullName>
    </recommendedName>
</protein>
<dbReference type="Pfam" id="PF18702">
    <property type="entry name" value="DUF5642"/>
    <property type="match status" value="1"/>
</dbReference>
<dbReference type="EMBL" id="AP022567">
    <property type="protein sequence ID" value="BBX34438.1"/>
    <property type="molecule type" value="Genomic_DNA"/>
</dbReference>
<proteinExistence type="predicted"/>
<dbReference type="EMBL" id="AP027452">
    <property type="protein sequence ID" value="BDY29414.1"/>
    <property type="molecule type" value="Genomic_DNA"/>
</dbReference>
<sequence length="228" mass="23601">MSSWVRLGFVALLTALTVSGCGADAPEAPTGSSPAASAPAVEPAGGYDITRIHELQNQFPPGYTVKPLPPITLTQEQVDQLGGLSGAMPFTFDPPHCDTMLKPVPATAGARSEGLDAQGVEPITVIAVQSPTPARSEVGAGCDHVSVRSPGVAEGTVERIAGPDISGADTMGVRIHLNVNLKQTTRSMDRYTFVATLSPTTAVVVQGDANADVLQDLLTKSVAALRYQ</sequence>
<evidence type="ECO:0000259" key="2">
    <source>
        <dbReference type="Pfam" id="PF18702"/>
    </source>
</evidence>
<keyword evidence="1" id="KW-0732">Signal</keyword>
<dbReference type="Proteomes" id="UP001241092">
    <property type="component" value="Chromosome"/>
</dbReference>
<reference evidence="3 5" key="1">
    <citation type="journal article" date="2019" name="Emerg. Microbes Infect.">
        <title>Comprehensive subspecies identification of 175 nontuberculous mycobacteria species based on 7547 genomic profiles.</title>
        <authorList>
            <person name="Matsumoto Y."/>
            <person name="Kinjo T."/>
            <person name="Motooka D."/>
            <person name="Nabeya D."/>
            <person name="Jung N."/>
            <person name="Uechi K."/>
            <person name="Horii T."/>
            <person name="Iida T."/>
            <person name="Fujita J."/>
            <person name="Nakamura S."/>
        </authorList>
    </citation>
    <scope>NUCLEOTIDE SEQUENCE [LARGE SCALE GENOMIC DNA]</scope>
    <source>
        <strain evidence="3 5">JCM 12375</strain>
    </source>
</reference>
<keyword evidence="5" id="KW-1185">Reference proteome</keyword>
<dbReference type="Proteomes" id="UP000465622">
    <property type="component" value="Chromosome"/>
</dbReference>
<feature type="signal peptide" evidence="1">
    <location>
        <begin position="1"/>
        <end position="23"/>
    </location>
</feature>
<name>A0AAI8TUW5_MYCME</name>
<dbReference type="PROSITE" id="PS51257">
    <property type="entry name" value="PROKAR_LIPOPROTEIN"/>
    <property type="match status" value="1"/>
</dbReference>
<evidence type="ECO:0000256" key="1">
    <source>
        <dbReference type="SAM" id="SignalP"/>
    </source>
</evidence>
<gene>
    <name evidence="4" type="ORF">hbim_03352</name>
    <name evidence="3" type="ORF">MMAGJ_37200</name>
</gene>
<feature type="chain" id="PRO_5042617977" description="DUF5642 domain-containing protein" evidence="1">
    <location>
        <begin position="24"/>
        <end position="228"/>
    </location>
</feature>
<accession>A0AAI8TUW5</accession>
<dbReference type="AlphaFoldDB" id="A0AAI8TUW5"/>
<reference evidence="3" key="2">
    <citation type="submission" date="2020-02" db="EMBL/GenBank/DDBJ databases">
        <authorList>
            <person name="Matsumoto Y."/>
            <person name="Motooka D."/>
            <person name="Nakamura S."/>
        </authorList>
    </citation>
    <scope>NUCLEOTIDE SEQUENCE</scope>
    <source>
        <strain evidence="3">JCM 12375</strain>
    </source>
</reference>
<feature type="domain" description="DUF5642" evidence="2">
    <location>
        <begin position="48"/>
        <end position="226"/>
    </location>
</feature>
<evidence type="ECO:0000313" key="3">
    <source>
        <dbReference type="EMBL" id="BBX34438.1"/>
    </source>
</evidence>
<dbReference type="RefSeq" id="WP_036429714.1">
    <property type="nucleotide sequence ID" value="NZ_AP022567.1"/>
</dbReference>